<evidence type="ECO:0000313" key="5">
    <source>
        <dbReference type="EMBL" id="QKU35439.1"/>
    </source>
</evidence>
<dbReference type="SUPFAM" id="SSF52540">
    <property type="entry name" value="P-loop containing nucleoside triphosphate hydrolases"/>
    <property type="match status" value="1"/>
</dbReference>
<evidence type="ECO:0000256" key="2">
    <source>
        <dbReference type="ARBA" id="ARBA00022741"/>
    </source>
</evidence>
<dbReference type="Gene3D" id="3.40.50.300">
    <property type="entry name" value="P-loop containing nucleotide triphosphate hydrolases"/>
    <property type="match status" value="1"/>
</dbReference>
<evidence type="ECO:0000256" key="3">
    <source>
        <dbReference type="ARBA" id="ARBA00022840"/>
    </source>
</evidence>
<dbReference type="InterPro" id="IPR027417">
    <property type="entry name" value="P-loop_NTPase"/>
</dbReference>
<reference evidence="5" key="2">
    <citation type="journal article" date="2018" name="Nat. Commun.">
        <title>Tailed giant Tupanvirus possesses the most complete translational apparatus of the known virosphere.</title>
        <authorList>
            <person name="Abrahao J."/>
            <person name="Silva L."/>
            <person name="Silva L.S."/>
            <person name="Khalil J.Y.B."/>
            <person name="Rodrigues R."/>
            <person name="Arantes T."/>
            <person name="Assis F."/>
            <person name="Boratto P."/>
            <person name="Andrade M."/>
            <person name="Kroon E.G."/>
            <person name="Ribeiro B."/>
            <person name="Bergier I."/>
            <person name="Seligmann H."/>
            <person name="Ghigo E."/>
            <person name="Colson P."/>
            <person name="Levasseur A."/>
            <person name="Kroemer G."/>
            <person name="Raoult D."/>
            <person name="La Scola B."/>
        </authorList>
    </citation>
    <scope>NUCLEOTIDE SEQUENCE [LARGE SCALE GENOMIC DNA]</scope>
    <source>
        <strain evidence="5">Soda lake</strain>
    </source>
</reference>
<dbReference type="GeneID" id="80518867"/>
<keyword evidence="3" id="KW-0067">ATP-binding</keyword>
<dbReference type="KEGG" id="vg:80518867"/>
<comment type="similarity">
    <text evidence="1">Belongs to the AAA ATPase family.</text>
</comment>
<evidence type="ECO:0000256" key="1">
    <source>
        <dbReference type="ARBA" id="ARBA00006914"/>
    </source>
</evidence>
<keyword evidence="2" id="KW-0547">Nucleotide-binding</keyword>
<proteinExistence type="inferred from homology"/>
<name>A0A6N1NLM6_9VIRU</name>
<dbReference type="RefSeq" id="YP_010782103.1">
    <property type="nucleotide sequence ID" value="NC_075039.1"/>
</dbReference>
<dbReference type="InterPro" id="IPR003593">
    <property type="entry name" value="AAA+_ATPase"/>
</dbReference>
<dbReference type="GO" id="GO:0035494">
    <property type="term" value="P:SNARE complex disassembly"/>
    <property type="evidence" value="ECO:0007669"/>
    <property type="project" value="InterPro"/>
</dbReference>
<dbReference type="GO" id="GO:0006891">
    <property type="term" value="P:intra-Golgi vesicle-mediated transport"/>
    <property type="evidence" value="ECO:0007669"/>
    <property type="project" value="TreeGrafter"/>
</dbReference>
<dbReference type="InterPro" id="IPR041569">
    <property type="entry name" value="AAA_lid_3"/>
</dbReference>
<dbReference type="SMART" id="SM00382">
    <property type="entry name" value="AAA"/>
    <property type="match status" value="1"/>
</dbReference>
<sequence length="823" mass="93734">MSKRPQQSYNINTRSKRSKLEEIVTVKKIVVRNDDDPHVYANLPCNYVKLGDYIYKVKAYDHAWLKSNPEKFNASVSVTLTQYNDISSYIYDNKVTASSYNIKDISTIERLSISLTTDTSFKIITKREEITKHILDMLKDHVVSIGQNFVMFYQGIIVNVYIDDADMMTMGLVCDETEIDFKYFDTNIVICNKCVTLGSKSVKVFITKCIDINNSAMQIDENENMNTKFPLIMDQKTLNTYVKSAFSDTFTDNDSMLYTIDGFEYTFNIKIIGSNKQTKFKNTYELKTNDSDVLQIQSNTDNVIITDGRKLADKICFGVTTINIYKYDVEDYILVVDDLVNYIKKNIRILTNKQVFKYHIKNKEIQLKINYINPHSGNDIMYEIDPDHTKIDFDTETKSKFIFVKNKVPHEIEKIVFKLKKPPTGGLFSFLMGDDTKSQIFDSKKLEKTVKNLFPKKTAVKHQMKFSYSGNDCIVVVKELIFKSKDASTIGKKKYATLGLITDSTEFKFEISRNNKSFTINNTAKADILKNPIVELEKYVGGISDELKKVVRTICLARGKLKDEFAARGLKAAKGIIFHGPPGTGKTTLARNLGKLLGCEGDRFRLMSGPEIFNKYVGESEANVRGIFKPAKEAWKKHGDKAPMYMVVIDEIDAMLPSRAEGTGNPVRNSVVNQFLAEMDGLEQFNNLICVGITNKLDLLDPAAIRAGRFGTHIKIDLPDKKGRIKIFEIHTKKLKELNRLIGVNFDKLAELTDKFSGADIENIVELASTYSLERLNTFDNIDKDTIDKNGNITHEDFVKAIKEIRETNNKSDNNDKLHSLYI</sequence>
<dbReference type="GO" id="GO:0043001">
    <property type="term" value="P:Golgi to plasma membrane protein transport"/>
    <property type="evidence" value="ECO:0007669"/>
    <property type="project" value="TreeGrafter"/>
</dbReference>
<feature type="domain" description="AAA+ ATPase" evidence="4">
    <location>
        <begin position="572"/>
        <end position="720"/>
    </location>
</feature>
<dbReference type="Pfam" id="PF17862">
    <property type="entry name" value="AAA_lid_3"/>
    <property type="match status" value="1"/>
</dbReference>
<reference evidence="5" key="1">
    <citation type="submission" date="2017-01" db="EMBL/GenBank/DDBJ databases">
        <authorList>
            <person name="Assis F.L."/>
            <person name="Abrahao J.S."/>
            <person name="Silva L."/>
            <person name="Khalil J.B."/>
            <person name="Rodrigues R."/>
            <person name="Silva L.S."/>
            <person name="Arantes T."/>
            <person name="Boratto P."/>
            <person name="Andrade M."/>
            <person name="Kroon E.G."/>
            <person name="Ribeiro B."/>
            <person name="Bergier I."/>
            <person name="Seligmann H."/>
            <person name="Ghigo E."/>
            <person name="Colson P."/>
            <person name="Levasseur A."/>
            <person name="Raoult D."/>
            <person name="Scola B.L."/>
        </authorList>
    </citation>
    <scope>NUCLEOTIDE SEQUENCE</scope>
    <source>
        <strain evidence="5">Soda lake</strain>
    </source>
</reference>
<accession>A0A6N1NLM6</accession>
<dbReference type="Pfam" id="PF00004">
    <property type="entry name" value="AAA"/>
    <property type="match status" value="1"/>
</dbReference>
<dbReference type="EMBL" id="KY523104">
    <property type="protein sequence ID" value="QKU35439.1"/>
    <property type="molecule type" value="Genomic_DNA"/>
</dbReference>
<organism evidence="5">
    <name type="scientific">Tupanvirus soda lake</name>
    <dbReference type="NCBI Taxonomy" id="2126985"/>
    <lineage>
        <taxon>Viruses</taxon>
        <taxon>Varidnaviria</taxon>
        <taxon>Bamfordvirae</taxon>
        <taxon>Nucleocytoviricota</taxon>
        <taxon>Megaviricetes</taxon>
        <taxon>Imitervirales</taxon>
        <taxon>Mimiviridae</taxon>
        <taxon>Megamimivirinae</taxon>
        <taxon>Tupanvirus</taxon>
        <taxon>Tupanvirus salinum</taxon>
    </lineage>
</organism>
<dbReference type="PANTHER" id="PTHR23078">
    <property type="entry name" value="VESICULAR-FUSION PROTEIN NSF"/>
    <property type="match status" value="1"/>
</dbReference>
<dbReference type="Gene3D" id="1.10.8.60">
    <property type="match status" value="1"/>
</dbReference>
<dbReference type="GO" id="GO:0005524">
    <property type="term" value="F:ATP binding"/>
    <property type="evidence" value="ECO:0007669"/>
    <property type="project" value="UniProtKB-KW"/>
</dbReference>
<dbReference type="GO" id="GO:0016887">
    <property type="term" value="F:ATP hydrolysis activity"/>
    <property type="evidence" value="ECO:0007669"/>
    <property type="project" value="InterPro"/>
</dbReference>
<protein>
    <submittedName>
        <fullName evidence="5">Putative AAA family ATPase</fullName>
    </submittedName>
</protein>
<evidence type="ECO:0000259" key="4">
    <source>
        <dbReference type="SMART" id="SM00382"/>
    </source>
</evidence>
<dbReference type="InterPro" id="IPR003959">
    <property type="entry name" value="ATPase_AAA_core"/>
</dbReference>
<dbReference type="InterPro" id="IPR039812">
    <property type="entry name" value="Vesicle-fus_ATPase"/>
</dbReference>
<dbReference type="PANTHER" id="PTHR23078:SF3">
    <property type="entry name" value="VESICLE-FUSING ATPASE"/>
    <property type="match status" value="1"/>
</dbReference>
<dbReference type="FunFam" id="3.40.50.300:FF:000154">
    <property type="entry name" value="Vesicle-fusing ATPase 1"/>
    <property type="match status" value="1"/>
</dbReference>